<dbReference type="KEGG" id="abo:ABO_1182"/>
<dbReference type="AlphaFoldDB" id="Q0VQB8"/>
<name>Q0VQB8_ALCBS</name>
<proteinExistence type="predicted"/>
<gene>
    <name evidence="1" type="ordered locus">ABO_1182</name>
</gene>
<dbReference type="eggNOG" id="ENOG5032SUN">
    <property type="taxonomic scope" value="Bacteria"/>
</dbReference>
<accession>Q0VQB8</accession>
<keyword evidence="2" id="KW-1185">Reference proteome</keyword>
<evidence type="ECO:0000313" key="1">
    <source>
        <dbReference type="EMBL" id="CAL16630.1"/>
    </source>
</evidence>
<organism evidence="1 2">
    <name type="scientific">Alcanivorax borkumensis (strain ATCC 700651 / DSM 11573 / NCIMB 13689 / SK2)</name>
    <dbReference type="NCBI Taxonomy" id="393595"/>
    <lineage>
        <taxon>Bacteria</taxon>
        <taxon>Pseudomonadati</taxon>
        <taxon>Pseudomonadota</taxon>
        <taxon>Gammaproteobacteria</taxon>
        <taxon>Oceanospirillales</taxon>
        <taxon>Alcanivoracaceae</taxon>
        <taxon>Alcanivorax</taxon>
    </lineage>
</organism>
<dbReference type="HOGENOM" id="CLU_144114_0_0_6"/>
<evidence type="ECO:0000313" key="2">
    <source>
        <dbReference type="Proteomes" id="UP000008871"/>
    </source>
</evidence>
<dbReference type="Proteomes" id="UP000008871">
    <property type="component" value="Chromosome"/>
</dbReference>
<dbReference type="STRING" id="393595.ABO_1182"/>
<sequence>MFVGAPLAAPYPIKERPMSHLHIDDFTHDVARILMQCYMSFPRPVALYVEDIVGPTEVDDVGLHSTRHMSCLGAMLWLADEGYLRYQATIFQEGLEQAVLTNRAFVLLTALSDLRFEETDPQLPATVRLEKATLAEQIIHAIRAQDSSRTTALVRYLLSRNPQPVGKEEFAPIGAKL</sequence>
<protein>
    <submittedName>
        <fullName evidence="1">Uncharacterized protein</fullName>
    </submittedName>
</protein>
<dbReference type="EMBL" id="AM286690">
    <property type="protein sequence ID" value="CAL16630.1"/>
    <property type="molecule type" value="Genomic_DNA"/>
</dbReference>
<reference evidence="1 2" key="1">
    <citation type="journal article" date="2006" name="Nat. Biotechnol.">
        <title>Genome sequence of the ubiquitous hydrocarbon-degrading marine bacterium Alcanivorax borkumensis.</title>
        <authorList>
            <person name="Schneiker S."/>
            <person name="Martins dos Santos V.A.P."/>
            <person name="Bartels D."/>
            <person name="Bekel T."/>
            <person name="Brecht M."/>
            <person name="Buhrmester J."/>
            <person name="Chernikova T.N."/>
            <person name="Denaro R."/>
            <person name="Ferrer M."/>
            <person name="Gertler C."/>
            <person name="Goesmann A."/>
            <person name="Golyshina O.V."/>
            <person name="Kaminski F."/>
            <person name="Khachane A.N."/>
            <person name="Lang S."/>
            <person name="Linke B."/>
            <person name="McHardy A.C."/>
            <person name="Meyer F."/>
            <person name="Nechitaylo T."/>
            <person name="Puehler A."/>
            <person name="Regenhardt D."/>
            <person name="Rupp O."/>
            <person name="Sabirova J.S."/>
            <person name="Selbitschka W."/>
            <person name="Yakimov M.M."/>
            <person name="Timmis K.N."/>
            <person name="Vorhoelter F.-J."/>
            <person name="Weidner S."/>
            <person name="Kaiser O."/>
            <person name="Golyshin P.N."/>
        </authorList>
    </citation>
    <scope>NUCLEOTIDE SEQUENCE [LARGE SCALE GENOMIC DNA]</scope>
    <source>
        <strain evidence="2">ATCC 700651 / DSM 11573 / NCIMB 13689 / SK2</strain>
    </source>
</reference>